<reference evidence="3" key="2">
    <citation type="journal article" date="2017" name="Nat. Plants">
        <title>The Aegilops tauschii genome reveals multiple impacts of transposons.</title>
        <authorList>
            <person name="Zhao G."/>
            <person name="Zou C."/>
            <person name="Li K."/>
            <person name="Wang K."/>
            <person name="Li T."/>
            <person name="Gao L."/>
            <person name="Zhang X."/>
            <person name="Wang H."/>
            <person name="Yang Z."/>
            <person name="Liu X."/>
            <person name="Jiang W."/>
            <person name="Mao L."/>
            <person name="Kong X."/>
            <person name="Jiao Y."/>
            <person name="Jia J."/>
        </authorList>
    </citation>
    <scope>NUCLEOTIDE SEQUENCE [LARGE SCALE GENOMIC DNA]</scope>
    <source>
        <strain evidence="3">cv. AL8/78</strain>
    </source>
</reference>
<keyword evidence="1" id="KW-0812">Transmembrane</keyword>
<sequence>MAAKNVLAAAAATPSVPALQGTLLQIHLLDRSVGPRIRTRRRNMWHLHCCPLGARCWRDRKGGRELEVRHIVVFCLMGKYLCMPAYIVVVCLMGTTFVCLHILLRY</sequence>
<evidence type="ECO:0000313" key="2">
    <source>
        <dbReference type="EnsemblPlants" id="AET6Gv20959300.8"/>
    </source>
</evidence>
<reference evidence="2" key="3">
    <citation type="journal article" date="2017" name="Nature">
        <title>Genome sequence of the progenitor of the wheat D genome Aegilops tauschii.</title>
        <authorList>
            <person name="Luo M.C."/>
            <person name="Gu Y.Q."/>
            <person name="Puiu D."/>
            <person name="Wang H."/>
            <person name="Twardziok S.O."/>
            <person name="Deal K.R."/>
            <person name="Huo N."/>
            <person name="Zhu T."/>
            <person name="Wang L."/>
            <person name="Wang Y."/>
            <person name="McGuire P.E."/>
            <person name="Liu S."/>
            <person name="Long H."/>
            <person name="Ramasamy R.K."/>
            <person name="Rodriguez J.C."/>
            <person name="Van S.L."/>
            <person name="Yuan L."/>
            <person name="Wang Z."/>
            <person name="Xia Z."/>
            <person name="Xiao L."/>
            <person name="Anderson O.D."/>
            <person name="Ouyang S."/>
            <person name="Liang Y."/>
            <person name="Zimin A.V."/>
            <person name="Pertea G."/>
            <person name="Qi P."/>
            <person name="Bennetzen J.L."/>
            <person name="Dai X."/>
            <person name="Dawson M.W."/>
            <person name="Muller H.G."/>
            <person name="Kugler K."/>
            <person name="Rivarola-Duarte L."/>
            <person name="Spannagl M."/>
            <person name="Mayer K.F.X."/>
            <person name="Lu F.H."/>
            <person name="Bevan M.W."/>
            <person name="Leroy P."/>
            <person name="Li P."/>
            <person name="You F.M."/>
            <person name="Sun Q."/>
            <person name="Liu Z."/>
            <person name="Lyons E."/>
            <person name="Wicker T."/>
            <person name="Salzberg S.L."/>
            <person name="Devos K.M."/>
            <person name="Dvorak J."/>
        </authorList>
    </citation>
    <scope>NUCLEOTIDE SEQUENCE [LARGE SCALE GENOMIC DNA]</scope>
    <source>
        <strain evidence="2">cv. AL8/78</strain>
    </source>
</reference>
<protein>
    <submittedName>
        <fullName evidence="2">Uncharacterized protein</fullName>
    </submittedName>
</protein>
<reference evidence="3" key="1">
    <citation type="journal article" date="2014" name="Science">
        <title>Ancient hybridizations among the ancestral genomes of bread wheat.</title>
        <authorList>
            <consortium name="International Wheat Genome Sequencing Consortium,"/>
            <person name="Marcussen T."/>
            <person name="Sandve S.R."/>
            <person name="Heier L."/>
            <person name="Spannagl M."/>
            <person name="Pfeifer M."/>
            <person name="Jakobsen K.S."/>
            <person name="Wulff B.B."/>
            <person name="Steuernagel B."/>
            <person name="Mayer K.F."/>
            <person name="Olsen O.A."/>
        </authorList>
    </citation>
    <scope>NUCLEOTIDE SEQUENCE [LARGE SCALE GENOMIC DNA]</scope>
    <source>
        <strain evidence="3">cv. AL8/78</strain>
    </source>
</reference>
<name>A0A453Q3J6_AEGTS</name>
<dbReference type="Gramene" id="AET6Gv20959300.8">
    <property type="protein sequence ID" value="AET6Gv20959300.8"/>
    <property type="gene ID" value="AET6Gv20959300"/>
</dbReference>
<organism evidence="2 3">
    <name type="scientific">Aegilops tauschii subsp. strangulata</name>
    <name type="common">Goatgrass</name>
    <dbReference type="NCBI Taxonomy" id="200361"/>
    <lineage>
        <taxon>Eukaryota</taxon>
        <taxon>Viridiplantae</taxon>
        <taxon>Streptophyta</taxon>
        <taxon>Embryophyta</taxon>
        <taxon>Tracheophyta</taxon>
        <taxon>Spermatophyta</taxon>
        <taxon>Magnoliopsida</taxon>
        <taxon>Liliopsida</taxon>
        <taxon>Poales</taxon>
        <taxon>Poaceae</taxon>
        <taxon>BOP clade</taxon>
        <taxon>Pooideae</taxon>
        <taxon>Triticodae</taxon>
        <taxon>Triticeae</taxon>
        <taxon>Triticinae</taxon>
        <taxon>Aegilops</taxon>
    </lineage>
</organism>
<evidence type="ECO:0000256" key="1">
    <source>
        <dbReference type="SAM" id="Phobius"/>
    </source>
</evidence>
<keyword evidence="3" id="KW-1185">Reference proteome</keyword>
<keyword evidence="1" id="KW-1133">Transmembrane helix</keyword>
<dbReference type="Proteomes" id="UP000015105">
    <property type="component" value="Chromosome 6D"/>
</dbReference>
<keyword evidence="1" id="KW-0472">Membrane</keyword>
<evidence type="ECO:0000313" key="3">
    <source>
        <dbReference type="Proteomes" id="UP000015105"/>
    </source>
</evidence>
<reference evidence="2" key="5">
    <citation type="journal article" date="2021" name="G3 (Bethesda)">
        <title>Aegilops tauschii genome assembly Aet v5.0 features greater sequence contiguity and improved annotation.</title>
        <authorList>
            <person name="Wang L."/>
            <person name="Zhu T."/>
            <person name="Rodriguez J.C."/>
            <person name="Deal K.R."/>
            <person name="Dubcovsky J."/>
            <person name="McGuire P.E."/>
            <person name="Lux T."/>
            <person name="Spannagl M."/>
            <person name="Mayer K.F.X."/>
            <person name="Baldrich P."/>
            <person name="Meyers B.C."/>
            <person name="Huo N."/>
            <person name="Gu Y.Q."/>
            <person name="Zhou H."/>
            <person name="Devos K.M."/>
            <person name="Bennetzen J.L."/>
            <person name="Unver T."/>
            <person name="Budak H."/>
            <person name="Gulick P.J."/>
            <person name="Galiba G."/>
            <person name="Kalapos B."/>
            <person name="Nelson D.R."/>
            <person name="Li P."/>
            <person name="You F.M."/>
            <person name="Luo M.C."/>
            <person name="Dvorak J."/>
        </authorList>
    </citation>
    <scope>NUCLEOTIDE SEQUENCE [LARGE SCALE GENOMIC DNA]</scope>
    <source>
        <strain evidence="2">cv. AL8/78</strain>
    </source>
</reference>
<accession>A0A453Q3J6</accession>
<dbReference type="AlphaFoldDB" id="A0A453Q3J6"/>
<reference evidence="2" key="4">
    <citation type="submission" date="2019-03" db="UniProtKB">
        <authorList>
            <consortium name="EnsemblPlants"/>
        </authorList>
    </citation>
    <scope>IDENTIFICATION</scope>
</reference>
<proteinExistence type="predicted"/>
<dbReference type="EnsemblPlants" id="AET6Gv20959300.8">
    <property type="protein sequence ID" value="AET6Gv20959300.8"/>
    <property type="gene ID" value="AET6Gv20959300"/>
</dbReference>
<feature type="transmembrane region" description="Helical" evidence="1">
    <location>
        <begin position="83"/>
        <end position="104"/>
    </location>
</feature>